<organism evidence="2 3">
    <name type="scientific">Hyphomonas hirschiana VP5</name>
    <dbReference type="NCBI Taxonomy" id="1280951"/>
    <lineage>
        <taxon>Bacteria</taxon>
        <taxon>Pseudomonadati</taxon>
        <taxon>Pseudomonadota</taxon>
        <taxon>Alphaproteobacteria</taxon>
        <taxon>Hyphomonadales</taxon>
        <taxon>Hyphomonadaceae</taxon>
        <taxon>Hyphomonas</taxon>
    </lineage>
</organism>
<keyword evidence="3" id="KW-1185">Reference proteome</keyword>
<name>A0A059FX63_9PROT</name>
<dbReference type="SUPFAM" id="SSF51412">
    <property type="entry name" value="Inosine monophosphate dehydrogenase (IMPDH)"/>
    <property type="match status" value="1"/>
</dbReference>
<protein>
    <submittedName>
        <fullName evidence="2">2-nitropropane dioxygenase</fullName>
    </submittedName>
</protein>
<dbReference type="PANTHER" id="PTHR32332:SF20">
    <property type="entry name" value="2-NITROPROPANE DIOXYGENASE-LIKE PROTEIN"/>
    <property type="match status" value="1"/>
</dbReference>
<keyword evidence="2" id="KW-0560">Oxidoreductase</keyword>
<evidence type="ECO:0000259" key="1">
    <source>
        <dbReference type="Pfam" id="PF21607"/>
    </source>
</evidence>
<sequence length="530" mass="56108">MRGADIDSAAFRPEGREILLDLIRKAVEAPRARAWISIPESGIPELVSVGAQPSGNASAAALPPVYPEWLGDRAFAAEHGARFNYVAGEMARGIATPKMVIEAARAGCVGFYGSAGLPLAEIKSGVEEIKAALGPEARNWGANLIHSPQEPGQEKAVIDLFLSQAVSRVSASAFMRLTADVVRYTALGLTRAADGTIQRANHIFAKVSRAEVAEAFMAPAPEKILKDLVAEGAITAQQADLASKVPVAAEITAESDSGGHTDNRPASTLFSSLAAARSRVAAHNGHPESSIRIGLAGGIATPQSVAAAFQMGAAYVLTGSINQSAIESGLAAPGRALLAKAGPADVAMTPAADMFEQGVQVQVLKRGTLFAMRGKKFHAFYRSGASYETLPPTDQKWIDDVLGEPFEAAWQATRGYTQKVHPAEAARADKDGNKRLALVARRYLFMGAQWAREGHPGRAADYQIWCGPAMGAFNEWVAGSFLEPVEARTVRQIALNLMEGAARVTRAGQLRSMGLTVPADLFSFRPVAFE</sequence>
<dbReference type="PATRIC" id="fig|1280951.3.peg.1508"/>
<dbReference type="GO" id="GO:0051213">
    <property type="term" value="F:dioxygenase activity"/>
    <property type="evidence" value="ECO:0007669"/>
    <property type="project" value="UniProtKB-KW"/>
</dbReference>
<dbReference type="InterPro" id="IPR013785">
    <property type="entry name" value="Aldolase_TIM"/>
</dbReference>
<accession>A0A059FX63</accession>
<dbReference type="PANTHER" id="PTHR32332">
    <property type="entry name" value="2-NITROPROPANE DIOXYGENASE"/>
    <property type="match status" value="1"/>
</dbReference>
<feature type="domain" description="[Acyl-carrier-protein] S-malonyltransferase-like inserted helical" evidence="1">
    <location>
        <begin position="386"/>
        <end position="462"/>
    </location>
</feature>
<dbReference type="InterPro" id="IPR014179">
    <property type="entry name" value="PfaD-like_TIM-barrel"/>
</dbReference>
<evidence type="ECO:0000313" key="3">
    <source>
        <dbReference type="Proteomes" id="UP000025061"/>
    </source>
</evidence>
<dbReference type="InterPro" id="IPR049489">
    <property type="entry name" value="FabD-like_helical_ins"/>
</dbReference>
<dbReference type="AlphaFoldDB" id="A0A059FX63"/>
<comment type="caution">
    <text evidence="2">The sequence shown here is derived from an EMBL/GenBank/DDBJ whole genome shotgun (WGS) entry which is preliminary data.</text>
</comment>
<dbReference type="Pfam" id="PF21607">
    <property type="entry name" value="FabD_helical_ins"/>
    <property type="match status" value="1"/>
</dbReference>
<dbReference type="RefSeq" id="WP_035591184.1">
    <property type="nucleotide sequence ID" value="NZ_ARYI01000005.1"/>
</dbReference>
<dbReference type="NCBIfam" id="TIGR02814">
    <property type="entry name" value="pfaD_fam"/>
    <property type="match status" value="1"/>
</dbReference>
<evidence type="ECO:0000313" key="2">
    <source>
        <dbReference type="EMBL" id="KCZ95066.1"/>
    </source>
</evidence>
<dbReference type="EMBL" id="ARYI01000005">
    <property type="protein sequence ID" value="KCZ95066.1"/>
    <property type="molecule type" value="Genomic_DNA"/>
</dbReference>
<dbReference type="Proteomes" id="UP000025061">
    <property type="component" value="Unassembled WGS sequence"/>
</dbReference>
<dbReference type="Gene3D" id="3.20.20.70">
    <property type="entry name" value="Aldolase class I"/>
    <property type="match status" value="1"/>
</dbReference>
<keyword evidence="2" id="KW-0223">Dioxygenase</keyword>
<gene>
    <name evidence="2" type="ORF">HHI_07452</name>
</gene>
<proteinExistence type="predicted"/>
<reference evidence="2 3" key="1">
    <citation type="submission" date="2013-04" db="EMBL/GenBank/DDBJ databases">
        <title>Hyphomonas hirschiana VP5 Genome Sequencing.</title>
        <authorList>
            <person name="Lai Q."/>
            <person name="Shao Z."/>
        </authorList>
    </citation>
    <scope>NUCLEOTIDE SEQUENCE [LARGE SCALE GENOMIC DNA]</scope>
    <source>
        <strain evidence="2 3">VP5</strain>
    </source>
</reference>